<protein>
    <submittedName>
        <fullName evidence="1">Uncharacterized protein</fullName>
    </submittedName>
</protein>
<dbReference type="Proteomes" id="UP001180020">
    <property type="component" value="Unassembled WGS sequence"/>
</dbReference>
<sequence length="190" mass="22000">MTEIVLKFRKHGKLMQSGYRSAESFRDLSMKDKSIFKRLPTPHFSLYRDLIKKNHLQCITNRRTFTTTTTTTLSFLLLGSPPFLSTSTTEVGEDPKRFTLEGYTHFEHGFTLLRPCLYVKSLGIEWFKTSEQKYLPKSKNSRGPSTREVYYSEDEFENSLCALDPDVQDDPCELKGELSDRMMQGSRSLN</sequence>
<gene>
    <name evidence="1" type="ORF">QJS10_CPA09g00973</name>
</gene>
<name>A0AAV9E5F2_ACOCL</name>
<evidence type="ECO:0000313" key="2">
    <source>
        <dbReference type="Proteomes" id="UP001180020"/>
    </source>
</evidence>
<reference evidence="1" key="2">
    <citation type="submission" date="2023-06" db="EMBL/GenBank/DDBJ databases">
        <authorList>
            <person name="Ma L."/>
            <person name="Liu K.-W."/>
            <person name="Li Z."/>
            <person name="Hsiao Y.-Y."/>
            <person name="Qi Y."/>
            <person name="Fu T."/>
            <person name="Tang G."/>
            <person name="Zhang D."/>
            <person name="Sun W.-H."/>
            <person name="Liu D.-K."/>
            <person name="Li Y."/>
            <person name="Chen G.-Z."/>
            <person name="Liu X.-D."/>
            <person name="Liao X.-Y."/>
            <person name="Jiang Y.-T."/>
            <person name="Yu X."/>
            <person name="Hao Y."/>
            <person name="Huang J."/>
            <person name="Zhao X.-W."/>
            <person name="Ke S."/>
            <person name="Chen Y.-Y."/>
            <person name="Wu W.-L."/>
            <person name="Hsu J.-L."/>
            <person name="Lin Y.-F."/>
            <person name="Huang M.-D."/>
            <person name="Li C.-Y."/>
            <person name="Huang L."/>
            <person name="Wang Z.-W."/>
            <person name="Zhao X."/>
            <person name="Zhong W.-Y."/>
            <person name="Peng D.-H."/>
            <person name="Ahmad S."/>
            <person name="Lan S."/>
            <person name="Zhang J.-S."/>
            <person name="Tsai W.-C."/>
            <person name="Van De Peer Y."/>
            <person name="Liu Z.-J."/>
        </authorList>
    </citation>
    <scope>NUCLEOTIDE SEQUENCE</scope>
    <source>
        <strain evidence="1">CP</strain>
        <tissue evidence="1">Leaves</tissue>
    </source>
</reference>
<evidence type="ECO:0000313" key="1">
    <source>
        <dbReference type="EMBL" id="KAK1308193.1"/>
    </source>
</evidence>
<comment type="caution">
    <text evidence="1">The sequence shown here is derived from an EMBL/GenBank/DDBJ whole genome shotgun (WGS) entry which is preliminary data.</text>
</comment>
<organism evidence="1 2">
    <name type="scientific">Acorus calamus</name>
    <name type="common">Sweet flag</name>
    <dbReference type="NCBI Taxonomy" id="4465"/>
    <lineage>
        <taxon>Eukaryota</taxon>
        <taxon>Viridiplantae</taxon>
        <taxon>Streptophyta</taxon>
        <taxon>Embryophyta</taxon>
        <taxon>Tracheophyta</taxon>
        <taxon>Spermatophyta</taxon>
        <taxon>Magnoliopsida</taxon>
        <taxon>Liliopsida</taxon>
        <taxon>Acoraceae</taxon>
        <taxon>Acorus</taxon>
    </lineage>
</organism>
<proteinExistence type="predicted"/>
<keyword evidence="2" id="KW-1185">Reference proteome</keyword>
<dbReference type="AlphaFoldDB" id="A0AAV9E5F2"/>
<reference evidence="1" key="1">
    <citation type="journal article" date="2023" name="Nat. Commun.">
        <title>Diploid and tetraploid genomes of Acorus and the evolution of monocots.</title>
        <authorList>
            <person name="Ma L."/>
            <person name="Liu K.W."/>
            <person name="Li Z."/>
            <person name="Hsiao Y.Y."/>
            <person name="Qi Y."/>
            <person name="Fu T."/>
            <person name="Tang G.D."/>
            <person name="Zhang D."/>
            <person name="Sun W.H."/>
            <person name="Liu D.K."/>
            <person name="Li Y."/>
            <person name="Chen G.Z."/>
            <person name="Liu X.D."/>
            <person name="Liao X.Y."/>
            <person name="Jiang Y.T."/>
            <person name="Yu X."/>
            <person name="Hao Y."/>
            <person name="Huang J."/>
            <person name="Zhao X.W."/>
            <person name="Ke S."/>
            <person name="Chen Y.Y."/>
            <person name="Wu W.L."/>
            <person name="Hsu J.L."/>
            <person name="Lin Y.F."/>
            <person name="Huang M.D."/>
            <person name="Li C.Y."/>
            <person name="Huang L."/>
            <person name="Wang Z.W."/>
            <person name="Zhao X."/>
            <person name="Zhong W.Y."/>
            <person name="Peng D.H."/>
            <person name="Ahmad S."/>
            <person name="Lan S."/>
            <person name="Zhang J.S."/>
            <person name="Tsai W.C."/>
            <person name="Van de Peer Y."/>
            <person name="Liu Z.J."/>
        </authorList>
    </citation>
    <scope>NUCLEOTIDE SEQUENCE</scope>
    <source>
        <strain evidence="1">CP</strain>
    </source>
</reference>
<accession>A0AAV9E5F2</accession>
<dbReference type="EMBL" id="JAUJYO010000009">
    <property type="protein sequence ID" value="KAK1308193.1"/>
    <property type="molecule type" value="Genomic_DNA"/>
</dbReference>